<dbReference type="InterPro" id="IPR040131">
    <property type="entry name" value="MnmG_N"/>
</dbReference>
<dbReference type="Proteomes" id="UP000030652">
    <property type="component" value="Unassembled WGS sequence"/>
</dbReference>
<keyword evidence="5 11" id="KW-0285">Flavoprotein</keyword>
<dbReference type="GO" id="GO:0005829">
    <property type="term" value="C:cytosol"/>
    <property type="evidence" value="ECO:0007669"/>
    <property type="project" value="TreeGrafter"/>
</dbReference>
<dbReference type="PROSITE" id="PS01281">
    <property type="entry name" value="GIDA_2"/>
    <property type="match status" value="1"/>
</dbReference>
<keyword evidence="6 11" id="KW-0819">tRNA processing</keyword>
<dbReference type="InterPro" id="IPR026904">
    <property type="entry name" value="MnmG_C"/>
</dbReference>
<dbReference type="GO" id="GO:0050660">
    <property type="term" value="F:flavin adenine dinucleotide binding"/>
    <property type="evidence" value="ECO:0007669"/>
    <property type="project" value="UniProtKB-UniRule"/>
</dbReference>
<name>A0A0B0ELT2_9BACT</name>
<evidence type="ECO:0000256" key="8">
    <source>
        <dbReference type="ARBA" id="ARBA00023027"/>
    </source>
</evidence>
<dbReference type="Pfam" id="PF01134">
    <property type="entry name" value="GIDA"/>
    <property type="match status" value="1"/>
</dbReference>
<dbReference type="eggNOG" id="COG0445">
    <property type="taxonomic scope" value="Bacteria"/>
</dbReference>
<evidence type="ECO:0000256" key="6">
    <source>
        <dbReference type="ARBA" id="ARBA00022694"/>
    </source>
</evidence>
<dbReference type="InterPro" id="IPR004416">
    <property type="entry name" value="MnmG"/>
</dbReference>
<dbReference type="Pfam" id="PF21680">
    <property type="entry name" value="GIDA_C_1st"/>
    <property type="match status" value="1"/>
</dbReference>
<evidence type="ECO:0000256" key="9">
    <source>
        <dbReference type="ARBA" id="ARBA00025948"/>
    </source>
</evidence>
<evidence type="ECO:0000259" key="12">
    <source>
        <dbReference type="SMART" id="SM01228"/>
    </source>
</evidence>
<comment type="cofactor">
    <cofactor evidence="1 11">
        <name>FAD</name>
        <dbReference type="ChEBI" id="CHEBI:57692"/>
    </cofactor>
</comment>
<dbReference type="InterPro" id="IPR049312">
    <property type="entry name" value="GIDA_C_N"/>
</dbReference>
<evidence type="ECO:0000256" key="10">
    <source>
        <dbReference type="ARBA" id="ARBA00031800"/>
    </source>
</evidence>
<comment type="similarity">
    <text evidence="3 11">Belongs to the MnmG family.</text>
</comment>
<comment type="function">
    <text evidence="2 11">NAD-binding protein involved in the addition of a carboxymethylaminomethyl (cmnm) group at the wobble position (U34) of certain tRNAs, forming tRNA-cmnm(5)s(2)U34.</text>
</comment>
<sequence length="612" mass="68495">MMYIGYDIIVVGGGHAGCEAALAAARMGMQTALLSMNLDTIAQMSCNPAIGGLAKGQLVREVDALGGEMGKVIDETAIQFRLLNASKGHAVRSPRAQADKKLYQFTMKKRLEEQDNLSLRQDCVEKIIIENRETLDLIGKSGTRYRSKAVIITTGTFLNGLIHIGNSQVHGGRASEPSSDTLSACLLDLGFEIARLKTGTSPRLNGSKINYDILQAQEGDKQPTAFSFSTKNIQKPQVKCFITHTNSSTHEIIKSNLGRSPLYTGQIKAIGPRYCPSIEDKVTRFPDKEQHQIFIEPEGLDTTEVYCNGISTSAPFDVQEAMVHSIKGLEKTNITRYGYAIEYDYIPPTQIKPSLETKNIENLFLAGQINGTSGYEEAAAQGIMAGINAVLKIQNRKPFLLDRSEAYIGVLIDDLVTKGTREPYRMFTSRAEYRLVLRHDNADRRLMKYGYQYGLISKWQMDKLLEKEEIISETNAYLEHKKIGADSLIKLLRRPDMNFSNLLGVDNELRGRNISFPVQEQVEIEAKYKGYISRQNQQIEKFKKMENFSLPTQFHYDSIPGLRKEAQQKLDRFRPISLGQASRISGVSPADISILMVYLLSKSKNDTRSVHI</sequence>
<dbReference type="Gene3D" id="1.10.150.570">
    <property type="entry name" value="GidA associated domain, C-terminal subdomain"/>
    <property type="match status" value="1"/>
</dbReference>
<evidence type="ECO:0000256" key="4">
    <source>
        <dbReference type="ARBA" id="ARBA00020461"/>
    </source>
</evidence>
<feature type="binding site" evidence="11">
    <location>
        <position position="368"/>
    </location>
    <ligand>
        <name>FAD</name>
        <dbReference type="ChEBI" id="CHEBI:57692"/>
    </ligand>
</feature>
<dbReference type="Gene3D" id="1.10.10.1800">
    <property type="entry name" value="tRNA uridine 5-carboxymethylaminomethyl modification enzyme MnmG/GidA"/>
    <property type="match status" value="1"/>
</dbReference>
<keyword evidence="11" id="KW-0963">Cytoplasm</keyword>
<dbReference type="GO" id="GO:0002098">
    <property type="term" value="P:tRNA wobble uridine modification"/>
    <property type="evidence" value="ECO:0007669"/>
    <property type="project" value="InterPro"/>
</dbReference>
<dbReference type="PANTHER" id="PTHR11806:SF0">
    <property type="entry name" value="PROTEIN MTO1 HOMOLOG, MITOCHONDRIAL"/>
    <property type="match status" value="1"/>
</dbReference>
<dbReference type="PRINTS" id="PR00368">
    <property type="entry name" value="FADPNR"/>
</dbReference>
<dbReference type="AlphaFoldDB" id="A0A0B0ELT2"/>
<dbReference type="GO" id="GO:0030488">
    <property type="term" value="P:tRNA methylation"/>
    <property type="evidence" value="ECO:0007669"/>
    <property type="project" value="TreeGrafter"/>
</dbReference>
<dbReference type="InterPro" id="IPR047001">
    <property type="entry name" value="MnmG_C_subdom"/>
</dbReference>
<dbReference type="FunFam" id="3.50.50.60:FF:000002">
    <property type="entry name" value="tRNA uridine 5-carboxymethylaminomethyl modification enzyme MnmG"/>
    <property type="match status" value="1"/>
</dbReference>
<dbReference type="InterPro" id="IPR002218">
    <property type="entry name" value="MnmG-rel"/>
</dbReference>
<organism evidence="13 14">
    <name type="scientific">Candidatus Scalindua brodae</name>
    <dbReference type="NCBI Taxonomy" id="237368"/>
    <lineage>
        <taxon>Bacteria</taxon>
        <taxon>Pseudomonadati</taxon>
        <taxon>Planctomycetota</taxon>
        <taxon>Candidatus Brocadiia</taxon>
        <taxon>Candidatus Brocadiales</taxon>
        <taxon>Candidatus Scalinduaceae</taxon>
        <taxon>Candidatus Scalindua</taxon>
    </lineage>
</organism>
<feature type="domain" description="tRNA uridine 5-carboxymethylaminomethyl modification enzyme C-terminal subdomain" evidence="12">
    <location>
        <begin position="526"/>
        <end position="597"/>
    </location>
</feature>
<dbReference type="PRINTS" id="PR00411">
    <property type="entry name" value="PNDRDTASEI"/>
</dbReference>
<evidence type="ECO:0000256" key="3">
    <source>
        <dbReference type="ARBA" id="ARBA00007653"/>
    </source>
</evidence>
<dbReference type="PATRIC" id="fig|237368.3.peg.279"/>
<dbReference type="SUPFAM" id="SSF51905">
    <property type="entry name" value="FAD/NAD(P)-binding domain"/>
    <property type="match status" value="1"/>
</dbReference>
<feature type="binding site" evidence="11">
    <location>
        <begin position="12"/>
        <end position="17"/>
    </location>
    <ligand>
        <name>FAD</name>
        <dbReference type="ChEBI" id="CHEBI:57692"/>
    </ligand>
</feature>
<keyword evidence="8 11" id="KW-0520">NAD</keyword>
<comment type="caution">
    <text evidence="13">The sequence shown here is derived from an EMBL/GenBank/DDBJ whole genome shotgun (WGS) entry which is preliminary data.</text>
</comment>
<evidence type="ECO:0000256" key="1">
    <source>
        <dbReference type="ARBA" id="ARBA00001974"/>
    </source>
</evidence>
<feature type="binding site" evidence="11">
    <location>
        <position position="179"/>
    </location>
    <ligand>
        <name>FAD</name>
        <dbReference type="ChEBI" id="CHEBI:57692"/>
    </ligand>
</feature>
<feature type="binding site" evidence="11">
    <location>
        <begin position="271"/>
        <end position="285"/>
    </location>
    <ligand>
        <name>NAD(+)</name>
        <dbReference type="ChEBI" id="CHEBI:57540"/>
    </ligand>
</feature>
<dbReference type="HAMAP" id="MF_00129">
    <property type="entry name" value="MnmG_GidA"/>
    <property type="match status" value="1"/>
</dbReference>
<dbReference type="PANTHER" id="PTHR11806">
    <property type="entry name" value="GLUCOSE INHIBITED DIVISION PROTEIN A"/>
    <property type="match status" value="1"/>
</dbReference>
<evidence type="ECO:0000313" key="13">
    <source>
        <dbReference type="EMBL" id="KHE94007.1"/>
    </source>
</evidence>
<dbReference type="PROSITE" id="PS01280">
    <property type="entry name" value="GIDA_1"/>
    <property type="match status" value="1"/>
</dbReference>
<comment type="subunit">
    <text evidence="9 11">Homodimer. Heterotetramer of two MnmE and two MnmG subunits.</text>
</comment>
<dbReference type="Pfam" id="PF13932">
    <property type="entry name" value="SAM_GIDA_C"/>
    <property type="match status" value="1"/>
</dbReference>
<dbReference type="NCBIfam" id="TIGR00136">
    <property type="entry name" value="mnmG_gidA"/>
    <property type="match status" value="1"/>
</dbReference>
<dbReference type="EMBL" id="JRYO01000022">
    <property type="protein sequence ID" value="KHE94007.1"/>
    <property type="molecule type" value="Genomic_DNA"/>
</dbReference>
<evidence type="ECO:0000256" key="2">
    <source>
        <dbReference type="ARBA" id="ARBA00003717"/>
    </source>
</evidence>
<evidence type="ECO:0000256" key="11">
    <source>
        <dbReference type="HAMAP-Rule" id="MF_00129"/>
    </source>
</evidence>
<feature type="binding site" evidence="11">
    <location>
        <position position="124"/>
    </location>
    <ligand>
        <name>FAD</name>
        <dbReference type="ChEBI" id="CHEBI:57692"/>
    </ligand>
</feature>
<dbReference type="FunFam" id="1.10.150.570:FF:000001">
    <property type="entry name" value="tRNA uridine 5-carboxymethylaminomethyl modification enzyme MnmG"/>
    <property type="match status" value="1"/>
</dbReference>
<dbReference type="SMART" id="SM01228">
    <property type="entry name" value="GIDA_assoc_3"/>
    <property type="match status" value="1"/>
</dbReference>
<evidence type="ECO:0000256" key="7">
    <source>
        <dbReference type="ARBA" id="ARBA00022827"/>
    </source>
</evidence>
<protein>
    <recommendedName>
        <fullName evidence="4 11">tRNA uridine 5-carboxymethylaminomethyl modification enzyme MnmG</fullName>
    </recommendedName>
    <alternativeName>
        <fullName evidence="10 11">Glucose-inhibited division protein A</fullName>
    </alternativeName>
</protein>
<comment type="subcellular location">
    <subcellularLocation>
        <location evidence="11">Cytoplasm</location>
    </subcellularLocation>
</comment>
<reference evidence="13 14" key="1">
    <citation type="submission" date="2014-10" db="EMBL/GenBank/DDBJ databases">
        <title>Draft genome of anammox bacterium scalindua brodae, obtained using differential coverage binning of sequence data from two enrichment reactors.</title>
        <authorList>
            <person name="Speth D.R."/>
            <person name="Russ L."/>
            <person name="Kartal B."/>
            <person name="Op den Camp H.J."/>
            <person name="Dutilh B.E."/>
            <person name="Jetten M.S."/>
        </authorList>
    </citation>
    <scope>NUCLEOTIDE SEQUENCE [LARGE SCALE GENOMIC DNA]</scope>
    <source>
        <strain evidence="13">RU1</strain>
    </source>
</reference>
<evidence type="ECO:0000256" key="5">
    <source>
        <dbReference type="ARBA" id="ARBA00022630"/>
    </source>
</evidence>
<proteinExistence type="inferred from homology"/>
<dbReference type="InterPro" id="IPR036188">
    <property type="entry name" value="FAD/NAD-bd_sf"/>
</dbReference>
<dbReference type="Gene3D" id="3.50.50.60">
    <property type="entry name" value="FAD/NAD(P)-binding domain"/>
    <property type="match status" value="2"/>
</dbReference>
<accession>A0A0B0ELT2</accession>
<dbReference type="InterPro" id="IPR020595">
    <property type="entry name" value="MnmG-rel_CS"/>
</dbReference>
<evidence type="ECO:0000313" key="14">
    <source>
        <dbReference type="Proteomes" id="UP000030652"/>
    </source>
</evidence>
<gene>
    <name evidence="11" type="primary">mnmG</name>
    <name evidence="11" type="synonym">gidA</name>
    <name evidence="13" type="ORF">SCABRO_00257</name>
</gene>
<keyword evidence="7 11" id="KW-0274">FAD</keyword>
<dbReference type="InterPro" id="IPR044920">
    <property type="entry name" value="MnmG_C_subdom_sf"/>
</dbReference>